<dbReference type="PANTHER" id="PTHR46743">
    <property type="entry name" value="TEICHOIC ACIDS EXPORT ATP-BINDING PROTEIN TAGH"/>
    <property type="match status" value="1"/>
</dbReference>
<evidence type="ECO:0000313" key="7">
    <source>
        <dbReference type="EMBL" id="HIX01582.1"/>
    </source>
</evidence>
<organism evidence="7 8">
    <name type="scientific">Candidatus Ligilactobacillus excrementigallinarum</name>
    <dbReference type="NCBI Taxonomy" id="2838641"/>
    <lineage>
        <taxon>Bacteria</taxon>
        <taxon>Bacillati</taxon>
        <taxon>Bacillota</taxon>
        <taxon>Bacilli</taxon>
        <taxon>Lactobacillales</taxon>
        <taxon>Lactobacillaceae</taxon>
        <taxon>Ligilactobacillus</taxon>
    </lineage>
</organism>
<feature type="domain" description="ABC transporter" evidence="5">
    <location>
        <begin position="17"/>
        <end position="243"/>
    </location>
</feature>
<dbReference type="PROSITE" id="PS50893">
    <property type="entry name" value="ABC_TRANSPORTER_2"/>
    <property type="match status" value="1"/>
</dbReference>
<evidence type="ECO:0000259" key="6">
    <source>
        <dbReference type="PROSITE" id="PS51782"/>
    </source>
</evidence>
<keyword evidence="4" id="KW-1133">Transmembrane helix</keyword>
<accession>A0A9D1UW71</accession>
<dbReference type="SMART" id="SM00257">
    <property type="entry name" value="LysM"/>
    <property type="match status" value="1"/>
</dbReference>
<proteinExistence type="predicted"/>
<name>A0A9D1UW71_9LACO</name>
<dbReference type="CDD" id="cd00118">
    <property type="entry name" value="LysM"/>
    <property type="match status" value="1"/>
</dbReference>
<dbReference type="GO" id="GO:0005524">
    <property type="term" value="F:ATP binding"/>
    <property type="evidence" value="ECO:0007669"/>
    <property type="project" value="UniProtKB-KW"/>
</dbReference>
<evidence type="ECO:0000256" key="4">
    <source>
        <dbReference type="SAM" id="Phobius"/>
    </source>
</evidence>
<feature type="transmembrane region" description="Helical" evidence="4">
    <location>
        <begin position="323"/>
        <end position="341"/>
    </location>
</feature>
<dbReference type="InterPro" id="IPR018392">
    <property type="entry name" value="LysM"/>
</dbReference>
<keyword evidence="4" id="KW-0472">Membrane</keyword>
<dbReference type="InterPro" id="IPR027417">
    <property type="entry name" value="P-loop_NTPase"/>
</dbReference>
<reference evidence="7" key="2">
    <citation type="submission" date="2021-04" db="EMBL/GenBank/DDBJ databases">
        <authorList>
            <person name="Gilroy R."/>
        </authorList>
    </citation>
    <scope>NUCLEOTIDE SEQUENCE</scope>
    <source>
        <strain evidence="7">6627</strain>
    </source>
</reference>
<evidence type="ECO:0000313" key="8">
    <source>
        <dbReference type="Proteomes" id="UP000823963"/>
    </source>
</evidence>
<dbReference type="PROSITE" id="PS51782">
    <property type="entry name" value="LYSM"/>
    <property type="match status" value="1"/>
</dbReference>
<dbReference type="Gene3D" id="3.40.50.300">
    <property type="entry name" value="P-loop containing nucleotide triphosphate hydrolases"/>
    <property type="match status" value="1"/>
</dbReference>
<dbReference type="InterPro" id="IPR036779">
    <property type="entry name" value="LysM_dom_sf"/>
</dbReference>
<dbReference type="EMBL" id="DXFP01000017">
    <property type="protein sequence ID" value="HIX01582.1"/>
    <property type="molecule type" value="Genomic_DNA"/>
</dbReference>
<evidence type="ECO:0000256" key="1">
    <source>
        <dbReference type="ARBA" id="ARBA00022741"/>
    </source>
</evidence>
<dbReference type="PANTHER" id="PTHR46743:SF2">
    <property type="entry name" value="TEICHOIC ACIDS EXPORT ATP-BINDING PROTEIN TAGH"/>
    <property type="match status" value="1"/>
</dbReference>
<feature type="domain" description="LysM" evidence="6">
    <location>
        <begin position="382"/>
        <end position="426"/>
    </location>
</feature>
<dbReference type="SUPFAM" id="SSF54106">
    <property type="entry name" value="LysM domain"/>
    <property type="match status" value="1"/>
</dbReference>
<dbReference type="SUPFAM" id="SSF52540">
    <property type="entry name" value="P-loop containing nucleoside triphosphate hydrolases"/>
    <property type="match status" value="1"/>
</dbReference>
<keyword evidence="4" id="KW-0812">Transmembrane</keyword>
<evidence type="ECO:0000256" key="2">
    <source>
        <dbReference type="ARBA" id="ARBA00022840"/>
    </source>
</evidence>
<comment type="caution">
    <text evidence="7">The sequence shown here is derived from an EMBL/GenBank/DDBJ whole genome shotgun (WGS) entry which is preliminary data.</text>
</comment>
<dbReference type="Gene3D" id="3.10.350.10">
    <property type="entry name" value="LysM domain"/>
    <property type="match status" value="1"/>
</dbReference>
<dbReference type="Proteomes" id="UP000823963">
    <property type="component" value="Unassembled WGS sequence"/>
</dbReference>
<gene>
    <name evidence="7" type="ORF">H9861_02385</name>
</gene>
<protein>
    <submittedName>
        <fullName evidence="7">ATP-binding cassette domain-containing protein</fullName>
    </submittedName>
</protein>
<dbReference type="Pfam" id="PF01476">
    <property type="entry name" value="LysM"/>
    <property type="match status" value="1"/>
</dbReference>
<evidence type="ECO:0000259" key="5">
    <source>
        <dbReference type="PROSITE" id="PS50893"/>
    </source>
</evidence>
<keyword evidence="2 7" id="KW-0067">ATP-binding</keyword>
<dbReference type="InterPro" id="IPR050683">
    <property type="entry name" value="Bact_Polysacc_Export_ATP-bd"/>
</dbReference>
<dbReference type="GO" id="GO:0016887">
    <property type="term" value="F:ATP hydrolysis activity"/>
    <property type="evidence" value="ECO:0007669"/>
    <property type="project" value="InterPro"/>
</dbReference>
<dbReference type="AlphaFoldDB" id="A0A9D1UW71"/>
<keyword evidence="1" id="KW-0547">Nucleotide-binding</keyword>
<evidence type="ECO:0000256" key="3">
    <source>
        <dbReference type="SAM" id="MobiDB-lite"/>
    </source>
</evidence>
<feature type="region of interest" description="Disordered" evidence="3">
    <location>
        <begin position="408"/>
        <end position="429"/>
    </location>
</feature>
<dbReference type="InterPro" id="IPR003593">
    <property type="entry name" value="AAA+_ATPase"/>
</dbReference>
<dbReference type="Pfam" id="PF00005">
    <property type="entry name" value="ABC_tran"/>
    <property type="match status" value="1"/>
</dbReference>
<dbReference type="SMART" id="SM00382">
    <property type="entry name" value="AAA"/>
    <property type="match status" value="1"/>
</dbReference>
<sequence>MGKLEIKYITKELPLTLDKKAVKKSKGKKKKDEEQHLWVLRGVNLNINDGEAIGIVGTNGSGKSALMRIIAGKEEQTTGFITSRAKITYAGTQDALDSDLTGLENIRQAITDSGIDDFKSDHIINAILNFTELGEWIYTPVKEYSTAQYARLSIGIAMYLEPDLVLLDNVFGILDQPFYLKTSNKVQELKDKGVSFLIADSKSIVVEGFCERALWLQYGEVQDFGPTQSVVQQYNYSLDWFNALTHPEKNDFIAKKQQEQMDFNIDSVYEEFKIEQFKHGYTRKDEPRMRKAFFVDKGVDPVYLDQQAKKQPKKKKKRKWPKVLFVLILLAVLILGAGYVLSTQHAKKKSTAASSTISVSLAQSSSQTKSSSTKVSNQTSTVKIVAQKDESLTDLAKQYGTTEQKLQELNHLGSNQNVKKGQTLIAPKK</sequence>
<reference evidence="7" key="1">
    <citation type="journal article" date="2021" name="PeerJ">
        <title>Extensive microbial diversity within the chicken gut microbiome revealed by metagenomics and culture.</title>
        <authorList>
            <person name="Gilroy R."/>
            <person name="Ravi A."/>
            <person name="Getino M."/>
            <person name="Pursley I."/>
            <person name="Horton D.L."/>
            <person name="Alikhan N.F."/>
            <person name="Baker D."/>
            <person name="Gharbi K."/>
            <person name="Hall N."/>
            <person name="Watson M."/>
            <person name="Adriaenssens E.M."/>
            <person name="Foster-Nyarko E."/>
            <person name="Jarju S."/>
            <person name="Secka A."/>
            <person name="Antonio M."/>
            <person name="Oren A."/>
            <person name="Chaudhuri R.R."/>
            <person name="La Ragione R."/>
            <person name="Hildebrand F."/>
            <person name="Pallen M.J."/>
        </authorList>
    </citation>
    <scope>NUCLEOTIDE SEQUENCE</scope>
    <source>
        <strain evidence="7">6627</strain>
    </source>
</reference>
<dbReference type="InterPro" id="IPR003439">
    <property type="entry name" value="ABC_transporter-like_ATP-bd"/>
</dbReference>